<accession>A0A1B7NJC2</accession>
<comment type="caution">
    <text evidence="1">The sequence shown here is derived from an EMBL/GenBank/DDBJ whole genome shotgun (WGS) entry which is preliminary data.</text>
</comment>
<organism evidence="1 2">
    <name type="scientific">Emergomyces africanus</name>
    <dbReference type="NCBI Taxonomy" id="1955775"/>
    <lineage>
        <taxon>Eukaryota</taxon>
        <taxon>Fungi</taxon>
        <taxon>Dikarya</taxon>
        <taxon>Ascomycota</taxon>
        <taxon>Pezizomycotina</taxon>
        <taxon>Eurotiomycetes</taxon>
        <taxon>Eurotiomycetidae</taxon>
        <taxon>Onygenales</taxon>
        <taxon>Ajellomycetaceae</taxon>
        <taxon>Emergomyces</taxon>
    </lineage>
</organism>
<evidence type="ECO:0000313" key="1">
    <source>
        <dbReference type="EMBL" id="OAX76969.1"/>
    </source>
</evidence>
<dbReference type="EMBL" id="LGUA01003832">
    <property type="protein sequence ID" value="OAX76969.1"/>
    <property type="molecule type" value="Genomic_DNA"/>
</dbReference>
<keyword evidence="2" id="KW-1185">Reference proteome</keyword>
<dbReference type="Proteomes" id="UP000091918">
    <property type="component" value="Unassembled WGS sequence"/>
</dbReference>
<evidence type="ECO:0000313" key="2">
    <source>
        <dbReference type="Proteomes" id="UP000091918"/>
    </source>
</evidence>
<proteinExistence type="predicted"/>
<reference evidence="1 2" key="1">
    <citation type="submission" date="2015-07" db="EMBL/GenBank/DDBJ databases">
        <title>Emmonsia species relationships and genome sequence.</title>
        <authorList>
            <person name="Cuomo C.A."/>
            <person name="Schwartz I.S."/>
            <person name="Kenyon C."/>
            <person name="de Hoog G.S."/>
            <person name="Govender N.P."/>
            <person name="Botha A."/>
            <person name="Moreno L."/>
            <person name="de Vries M."/>
            <person name="Munoz J.F."/>
            <person name="Stielow J.B."/>
        </authorList>
    </citation>
    <scope>NUCLEOTIDE SEQUENCE [LARGE SCALE GENOMIC DNA]</scope>
    <source>
        <strain evidence="1 2">CBS 136260</strain>
    </source>
</reference>
<gene>
    <name evidence="1" type="ORF">ACJ72_08737</name>
</gene>
<name>A0A1B7NJC2_9EURO</name>
<dbReference type="AlphaFoldDB" id="A0A1B7NJC2"/>
<protein>
    <submittedName>
        <fullName evidence="1">Uncharacterized protein</fullName>
    </submittedName>
</protein>
<sequence length="104" mass="12016">MTIEKDILNHKSRLCQLINRLDTSHQARLSTRGRAAVNALWAHHRAADGAAGMQLMKTVMMISTVSVKIMIPEMMKDEEKKTVKKFLMKNSEKENEKKKFKEFL</sequence>